<dbReference type="InterPro" id="IPR036691">
    <property type="entry name" value="Endo/exonu/phosph_ase_sf"/>
</dbReference>
<dbReference type="InterPro" id="IPR005135">
    <property type="entry name" value="Endo/exonuclease/phosphatase"/>
</dbReference>
<comment type="caution">
    <text evidence="2">The sequence shown here is derived from an EMBL/GenBank/DDBJ whole genome shotgun (WGS) entry which is preliminary data.</text>
</comment>
<evidence type="ECO:0000313" key="2">
    <source>
        <dbReference type="EMBL" id="MDM0045719.1"/>
    </source>
</evidence>
<dbReference type="Proteomes" id="UP001174908">
    <property type="component" value="Unassembled WGS sequence"/>
</dbReference>
<dbReference type="Gene3D" id="3.60.10.10">
    <property type="entry name" value="Endonuclease/exonuclease/phosphatase"/>
    <property type="match status" value="1"/>
</dbReference>
<dbReference type="EMBL" id="JASZYV010000003">
    <property type="protein sequence ID" value="MDM0045719.1"/>
    <property type="molecule type" value="Genomic_DNA"/>
</dbReference>
<keyword evidence="3" id="KW-1185">Reference proteome</keyword>
<name>A0ABT7NCP8_9BURK</name>
<evidence type="ECO:0000313" key="3">
    <source>
        <dbReference type="Proteomes" id="UP001174908"/>
    </source>
</evidence>
<sequence length="243" mass="27025">MRVATWNLDGYRTSGTRAKNQAATLGGLEADVLVLTEVMDDFIIPGMTPCFTAPGQPPYKPANRAAGIWSQWPSSRLPVTNERLSVCVALDAPALFGRVIVYGTIITYAMDGVRSKEARAWERHREAVRDVTEDCRTLRQNYPEWHLVLAGDFNMNLDGTKWYGDKHATNLLLEGLTKTGMMCHTSEDIRKVHGADRANIDHIWTSEGLGAISPLKIWNARRDESDQLSDHNGVAIDLLPNGH</sequence>
<dbReference type="SUPFAM" id="SSF56219">
    <property type="entry name" value="DNase I-like"/>
    <property type="match status" value="1"/>
</dbReference>
<proteinExistence type="predicted"/>
<gene>
    <name evidence="2" type="ORF">QTH91_14610</name>
</gene>
<organism evidence="2 3">
    <name type="scientific">Variovorax dokdonensis</name>
    <dbReference type="NCBI Taxonomy" id="344883"/>
    <lineage>
        <taxon>Bacteria</taxon>
        <taxon>Pseudomonadati</taxon>
        <taxon>Pseudomonadota</taxon>
        <taxon>Betaproteobacteria</taxon>
        <taxon>Burkholderiales</taxon>
        <taxon>Comamonadaceae</taxon>
        <taxon>Variovorax</taxon>
    </lineage>
</organism>
<dbReference type="Pfam" id="PF03372">
    <property type="entry name" value="Exo_endo_phos"/>
    <property type="match status" value="1"/>
</dbReference>
<reference evidence="2" key="1">
    <citation type="submission" date="2023-06" db="EMBL/GenBank/DDBJ databases">
        <authorList>
            <person name="Jiang Y."/>
            <person name="Liu Q."/>
        </authorList>
    </citation>
    <scope>NUCLEOTIDE SEQUENCE</scope>
    <source>
        <strain evidence="2">CGMCC 1.12089</strain>
    </source>
</reference>
<dbReference type="RefSeq" id="WP_286660834.1">
    <property type="nucleotide sequence ID" value="NZ_JASZYV010000003.1"/>
</dbReference>
<protein>
    <recommendedName>
        <fullName evidence="1">Endonuclease/exonuclease/phosphatase domain-containing protein</fullName>
    </recommendedName>
</protein>
<feature type="domain" description="Endonuclease/exonuclease/phosphatase" evidence="1">
    <location>
        <begin position="4"/>
        <end position="231"/>
    </location>
</feature>
<evidence type="ECO:0000259" key="1">
    <source>
        <dbReference type="Pfam" id="PF03372"/>
    </source>
</evidence>
<accession>A0ABT7NCP8</accession>